<dbReference type="Pfam" id="PF24604">
    <property type="entry name" value="B-barrel_PelB_C"/>
    <property type="match status" value="1"/>
</dbReference>
<dbReference type="AlphaFoldDB" id="C1DUV4"/>
<gene>
    <name evidence="2" type="ordered locus">SULAZ_0918</name>
</gene>
<evidence type="ECO:0000313" key="3">
    <source>
        <dbReference type="Proteomes" id="UP000001369"/>
    </source>
</evidence>
<dbReference type="RefSeq" id="WP_012674023.1">
    <property type="nucleotide sequence ID" value="NC_012438.1"/>
</dbReference>
<dbReference type="EMBL" id="CP001229">
    <property type="protein sequence ID" value="ACN98701.1"/>
    <property type="molecule type" value="Genomic_DNA"/>
</dbReference>
<accession>C1DUV4</accession>
<dbReference type="InterPro" id="IPR057306">
    <property type="entry name" value="B-barrel_PelB_C"/>
</dbReference>
<feature type="domain" description="PelB C-terminal" evidence="1">
    <location>
        <begin position="652"/>
        <end position="949"/>
    </location>
</feature>
<dbReference type="InterPro" id="IPR011990">
    <property type="entry name" value="TPR-like_helical_dom_sf"/>
</dbReference>
<keyword evidence="3" id="KW-1185">Reference proteome</keyword>
<dbReference type="Pfam" id="PF13429">
    <property type="entry name" value="TPR_15"/>
    <property type="match status" value="1"/>
</dbReference>
<dbReference type="OrthoDB" id="8297at2"/>
<evidence type="ECO:0000259" key="1">
    <source>
        <dbReference type="Pfam" id="PF24604"/>
    </source>
</evidence>
<name>C1DUV4_SULAA</name>
<protein>
    <submittedName>
        <fullName evidence="2">Tetratricopeptide repeat domain protein</fullName>
    </submittedName>
</protein>
<reference evidence="2 3" key="1">
    <citation type="journal article" date="2009" name="J. Bacteriol.">
        <title>Complete and draft genome sequences of six members of the Aquificales.</title>
        <authorList>
            <person name="Reysenbach A.L."/>
            <person name="Hamamura N."/>
            <person name="Podar M."/>
            <person name="Griffiths E."/>
            <person name="Ferreira S."/>
            <person name="Hochstein R."/>
            <person name="Heidelberg J."/>
            <person name="Johnson J."/>
            <person name="Mead D."/>
            <person name="Pohorille A."/>
            <person name="Sarmiento M."/>
            <person name="Schweighofer K."/>
            <person name="Seshadri R."/>
            <person name="Voytek M.A."/>
        </authorList>
    </citation>
    <scope>NUCLEOTIDE SEQUENCE [LARGE SCALE GENOMIC DNA]</scope>
    <source>
        <strain evidence="3">Az-Fu1 / DSM 15241 / OCM 825</strain>
    </source>
</reference>
<dbReference type="STRING" id="204536.SULAZ_0918"/>
<dbReference type="Gene3D" id="1.25.40.10">
    <property type="entry name" value="Tetratricopeptide repeat domain"/>
    <property type="match status" value="2"/>
</dbReference>
<dbReference type="KEGG" id="saf:SULAZ_0918"/>
<dbReference type="HOGENOM" id="CLU_315192_0_0_0"/>
<dbReference type="eggNOG" id="COG5010">
    <property type="taxonomic scope" value="Bacteria"/>
</dbReference>
<evidence type="ECO:0000313" key="2">
    <source>
        <dbReference type="EMBL" id="ACN98701.1"/>
    </source>
</evidence>
<sequence>MKRLMLSTLLITPVFATEIEDIVIEGKELQKDKNDIKLEENVKENNNYEEDIKPVKKTTEKKLTFKDNELLKLLVQTFLGNQDLENAYEVAKKAAELYPNDPYWLKMLGQIAIWNKKPEEGLQAYLKLFQLTKDESVKKDLVNLAIAVNRFDIAKQLIEEDIKSGKYRDFKNIYYIYYNAGDIKELISILKELYNKEKDKEILYNLVFLLYNYGDVKDALQYGKILIENHSPNLRDVLLYSNILYSNRRFQESYKVLKSFLDKISGGDDENLKVEYLETLSNLAWALKDFDTSVYASTKLYQMNKASLQDFIRLYTYYFYKQNYKLSQKFAYEGYEKYKAQILLEGYIESLFRLKDYKKIVDFVEKEKIQPSQSILVFSRYINSLLKIGEKEKVLNLVSTVLDKNFSPTLLSELIYTAIDTSDQNLAKFLVRKYSKYENYLRKEFGFLYLFLQNGKKALHLLSNLRESKNLSELVLFADVLNLYGKFEQSLYLKYKIYKYLHKKIDSGNYTDEELENYLKVAMEFTNSRKFNEMLEIAKAKLHPDVYQDIYLSYQFMLENQNKVEFLMRKHRYSLRPWMKLNLALWMDDSYWQQKLLEDYIDVLPIRDRVEALRRTGEIQKAMEYGYKGLEENPDDYLLYKQQRDLIVENVSKFESKVSYTERGNVSAVEEDIYLYKDITENVKVFIRYSNSDIQKLASGLINTSGRKDFSIGLQKTFYNGKLTISIGVLDTVNSNPYIDIDYTQYIYNRLNLGSRVGLNLPADDTLYLLYGGMKNRFGLSLTYNFNNRLSYFINPSYNQYYSSDKVKIGTSFNIYEELYYKLRVGYPDYTFRLYTSHGIYNEKDGYKGSIEKISPYPNPKVLPSTYNQIGVGFLFGYENDNSYVRVFRPFLSVDLSYNDVTGVGYGSGGGFGGTFFRQDNLSVGFNYFKGFKGTTDKYFNTYIKYRLYY</sequence>
<organism evidence="2 3">
    <name type="scientific">Sulfurihydrogenibium azorense (strain DSM 15241 / OCM 825 / Az-Fu1)</name>
    <dbReference type="NCBI Taxonomy" id="204536"/>
    <lineage>
        <taxon>Bacteria</taxon>
        <taxon>Pseudomonadati</taxon>
        <taxon>Aquificota</taxon>
        <taxon>Aquificia</taxon>
        <taxon>Aquificales</taxon>
        <taxon>Hydrogenothermaceae</taxon>
        <taxon>Sulfurihydrogenibium</taxon>
    </lineage>
</organism>
<dbReference type="SUPFAM" id="SSF48452">
    <property type="entry name" value="TPR-like"/>
    <property type="match status" value="1"/>
</dbReference>
<dbReference type="Proteomes" id="UP000001369">
    <property type="component" value="Chromosome"/>
</dbReference>
<proteinExistence type="predicted"/>